<proteinExistence type="predicted"/>
<protein>
    <submittedName>
        <fullName evidence="1">Uncharacterized protein</fullName>
    </submittedName>
</protein>
<organism evidence="1 2">
    <name type="scientific">Dictyostelium purpureum</name>
    <name type="common">Slime mold</name>
    <dbReference type="NCBI Taxonomy" id="5786"/>
    <lineage>
        <taxon>Eukaryota</taxon>
        <taxon>Amoebozoa</taxon>
        <taxon>Evosea</taxon>
        <taxon>Eumycetozoa</taxon>
        <taxon>Dictyostelia</taxon>
        <taxon>Dictyosteliales</taxon>
        <taxon>Dictyosteliaceae</taxon>
        <taxon>Dictyostelium</taxon>
    </lineage>
</organism>
<dbReference type="InParanoid" id="F0Z7Y3"/>
<dbReference type="AlphaFoldDB" id="F0Z7Y3"/>
<dbReference type="VEuPathDB" id="AmoebaDB:DICPUDRAFT_74508"/>
<dbReference type="RefSeq" id="XP_003283554.1">
    <property type="nucleotide sequence ID" value="XM_003283506.1"/>
</dbReference>
<dbReference type="KEGG" id="dpp:DICPUDRAFT_74508"/>
<dbReference type="EMBL" id="GL870949">
    <property type="protein sequence ID" value="EGC39925.1"/>
    <property type="molecule type" value="Genomic_DNA"/>
</dbReference>
<accession>F0Z7Y3</accession>
<name>F0Z7Y3_DICPU</name>
<gene>
    <name evidence="1" type="ORF">DICPUDRAFT_74508</name>
</gene>
<keyword evidence="2" id="KW-1185">Reference proteome</keyword>
<evidence type="ECO:0000313" key="2">
    <source>
        <dbReference type="Proteomes" id="UP000001064"/>
    </source>
</evidence>
<reference evidence="2" key="1">
    <citation type="journal article" date="2011" name="Genome Biol.">
        <title>Comparative genomics of the social amoebae Dictyostelium discoideum and Dictyostelium purpureum.</title>
        <authorList>
            <consortium name="US DOE Joint Genome Institute (JGI-PGF)"/>
            <person name="Sucgang R."/>
            <person name="Kuo A."/>
            <person name="Tian X."/>
            <person name="Salerno W."/>
            <person name="Parikh A."/>
            <person name="Feasley C.L."/>
            <person name="Dalin E."/>
            <person name="Tu H."/>
            <person name="Huang E."/>
            <person name="Barry K."/>
            <person name="Lindquist E."/>
            <person name="Shapiro H."/>
            <person name="Bruce D."/>
            <person name="Schmutz J."/>
            <person name="Salamov A."/>
            <person name="Fey P."/>
            <person name="Gaudet P."/>
            <person name="Anjard C."/>
            <person name="Babu M.M."/>
            <person name="Basu S."/>
            <person name="Bushmanova Y."/>
            <person name="van der Wel H."/>
            <person name="Katoh-Kurasawa M."/>
            <person name="Dinh C."/>
            <person name="Coutinho P.M."/>
            <person name="Saito T."/>
            <person name="Elias M."/>
            <person name="Schaap P."/>
            <person name="Kay R.R."/>
            <person name="Henrissat B."/>
            <person name="Eichinger L."/>
            <person name="Rivero F."/>
            <person name="Putnam N.H."/>
            <person name="West C.M."/>
            <person name="Loomis W.F."/>
            <person name="Chisholm R.L."/>
            <person name="Shaulsky G."/>
            <person name="Strassmann J.E."/>
            <person name="Queller D.C."/>
            <person name="Kuspa A."/>
            <person name="Grigoriev I.V."/>
        </authorList>
    </citation>
    <scope>NUCLEOTIDE SEQUENCE [LARGE SCALE GENOMIC DNA]</scope>
    <source>
        <strain evidence="2">QSDP1</strain>
    </source>
</reference>
<dbReference type="Proteomes" id="UP000001064">
    <property type="component" value="Unassembled WGS sequence"/>
</dbReference>
<evidence type="ECO:0000313" key="1">
    <source>
        <dbReference type="EMBL" id="EGC39925.1"/>
    </source>
</evidence>
<sequence length="125" mass="14525">MIDDSLPLFNSIKLNNSSSILCNVSFSLKWVPNTELSIDSLEQILSDISNRNKYKDYEFSIDFNLVYTETQKEIINNGLFIINTHKNYEEESLLGAIDNFRDYDDNEEPPTAQPIFLKPFKYTTL</sequence>
<dbReference type="GeneID" id="10509430"/>